<evidence type="ECO:0000256" key="4">
    <source>
        <dbReference type="ARBA" id="ARBA00022833"/>
    </source>
</evidence>
<dbReference type="AlphaFoldDB" id="A0A401SA46"/>
<reference evidence="11 12" key="1">
    <citation type="journal article" date="2018" name="Nat. Ecol. Evol.">
        <title>Shark genomes provide insights into elasmobranch evolution and the origin of vertebrates.</title>
        <authorList>
            <person name="Hara Y"/>
            <person name="Yamaguchi K"/>
            <person name="Onimaru K"/>
            <person name="Kadota M"/>
            <person name="Koyanagi M"/>
            <person name="Keeley SD"/>
            <person name="Tatsumi K"/>
            <person name="Tanaka K"/>
            <person name="Motone F"/>
            <person name="Kageyama Y"/>
            <person name="Nozu R"/>
            <person name="Adachi N"/>
            <person name="Nishimura O"/>
            <person name="Nakagawa R"/>
            <person name="Tanegashima C"/>
            <person name="Kiyatake I"/>
            <person name="Matsumoto R"/>
            <person name="Murakumo K"/>
            <person name="Nishida K"/>
            <person name="Terakita A"/>
            <person name="Kuratani S"/>
            <person name="Sato K"/>
            <person name="Hyodo S Kuraku.S."/>
        </authorList>
    </citation>
    <scope>NUCLEOTIDE SEQUENCE [LARGE SCALE GENOMIC DNA]</scope>
</reference>
<dbReference type="InterPro" id="IPR003879">
    <property type="entry name" value="Butyrophylin_SPRY"/>
</dbReference>
<feature type="domain" description="RING-type" evidence="8">
    <location>
        <begin position="15"/>
        <end position="56"/>
    </location>
</feature>
<dbReference type="SMART" id="SM00184">
    <property type="entry name" value="RING"/>
    <property type="match status" value="1"/>
</dbReference>
<evidence type="ECO:0000259" key="8">
    <source>
        <dbReference type="PROSITE" id="PS50089"/>
    </source>
</evidence>
<feature type="domain" description="B30.2/SPRY" evidence="10">
    <location>
        <begin position="431"/>
        <end position="627"/>
    </location>
</feature>
<dbReference type="InterPro" id="IPR058030">
    <property type="entry name" value="TRIM8/14/16/25/29/45/65_CC"/>
</dbReference>
<sequence>MAAPDSSMLGKQLTCSICLDFFKSPVTLTSCGHNFCKGCLEHFWEMIHIHSCPQCKEIFDSDLPPQENAALNGLVEKWKEGMIEPQELEGKVGQETEVPEQSCQSEARAKLETSKECEQELTCKPLDTETERKAIENEQSDEIVTDLDEVACDSCIDKKLKAVKSCLTCMVSYCESHLRPHLENAAFKNHKLIHPMKNIEQGKCCVHEQYLDFFCKNDQCCICTECTVEKHVNHEVISVARAKTEKENELRETKINVDKKIKAVENAIEKLQSNISCIFNSVSEVKSNVEKQFKDLTEAVQVAQREVLGFLDESEQKSLKQASGIRTHLENNSIQLNKTKQQVEALMKLKNRVQFLQEFCEWKKSKPDDMLPSVYIGLIDKLAGISAAVSESTENIKQLLQTSYKEKLNAYSKEEQLGFKTTVAVICALKYGRREKQPKTRNDFLKYAATLAFDQNTAHRYLRFINDNLKVSNTSPWLHQYPDHPERFEHWRQVLCTESFYMGRCYWEVEISGEGSHVGMTYKSIDRKGDKNSGCITGNDFSWCIQWTGKEFLVWHGGVEIPGKDEKFSRIGVYLDYQNNILSFYGVSETMNLIHKFESSFTEPLCPAFYLAKKEASVSLLLLDVEAAQNTKPI</sequence>
<dbReference type="Pfam" id="PF00643">
    <property type="entry name" value="zf-B_box"/>
    <property type="match status" value="1"/>
</dbReference>
<keyword evidence="1" id="KW-0399">Innate immunity</keyword>
<dbReference type="PROSITE" id="PS50089">
    <property type="entry name" value="ZF_RING_2"/>
    <property type="match status" value="1"/>
</dbReference>
<dbReference type="SMART" id="SM00449">
    <property type="entry name" value="SPRY"/>
    <property type="match status" value="1"/>
</dbReference>
<evidence type="ECO:0000256" key="7">
    <source>
        <dbReference type="SAM" id="Coils"/>
    </source>
</evidence>
<dbReference type="Gene3D" id="4.10.830.40">
    <property type="match status" value="1"/>
</dbReference>
<dbReference type="PANTHER" id="PTHR25465">
    <property type="entry name" value="B-BOX DOMAIN CONTAINING"/>
    <property type="match status" value="1"/>
</dbReference>
<dbReference type="InterPro" id="IPR027370">
    <property type="entry name" value="Znf-RING_euk"/>
</dbReference>
<dbReference type="SMART" id="SM00589">
    <property type="entry name" value="PRY"/>
    <property type="match status" value="1"/>
</dbReference>
<dbReference type="InterPro" id="IPR051051">
    <property type="entry name" value="E3_ubiq-ligase_TRIM/RNF"/>
</dbReference>
<evidence type="ECO:0000256" key="1">
    <source>
        <dbReference type="ARBA" id="ARBA00022588"/>
    </source>
</evidence>
<dbReference type="SUPFAM" id="SSF57850">
    <property type="entry name" value="RING/U-box"/>
    <property type="match status" value="1"/>
</dbReference>
<dbReference type="PROSITE" id="PS50119">
    <property type="entry name" value="ZF_BBOX"/>
    <property type="match status" value="1"/>
</dbReference>
<gene>
    <name evidence="11" type="ORF">chiPu_0005702</name>
</gene>
<dbReference type="InterPro" id="IPR006574">
    <property type="entry name" value="PRY"/>
</dbReference>
<keyword evidence="4" id="KW-0862">Zinc</keyword>
<feature type="coiled-coil region" evidence="7">
    <location>
        <begin position="254"/>
        <end position="349"/>
    </location>
</feature>
<evidence type="ECO:0000259" key="10">
    <source>
        <dbReference type="PROSITE" id="PS50188"/>
    </source>
</evidence>
<evidence type="ECO:0000256" key="5">
    <source>
        <dbReference type="ARBA" id="ARBA00022859"/>
    </source>
</evidence>
<dbReference type="Pfam" id="PF00622">
    <property type="entry name" value="SPRY"/>
    <property type="match status" value="1"/>
</dbReference>
<dbReference type="Proteomes" id="UP000287033">
    <property type="component" value="Unassembled WGS sequence"/>
</dbReference>
<protein>
    <submittedName>
        <fullName evidence="11">Uncharacterized protein</fullName>
    </submittedName>
</protein>
<keyword evidence="12" id="KW-1185">Reference proteome</keyword>
<dbReference type="GO" id="GO:0005737">
    <property type="term" value="C:cytoplasm"/>
    <property type="evidence" value="ECO:0007669"/>
    <property type="project" value="UniProtKB-ARBA"/>
</dbReference>
<evidence type="ECO:0000313" key="12">
    <source>
        <dbReference type="Proteomes" id="UP000287033"/>
    </source>
</evidence>
<dbReference type="CDD" id="cd19769">
    <property type="entry name" value="Bbox2_TRIM16-like"/>
    <property type="match status" value="1"/>
</dbReference>
<dbReference type="EMBL" id="BEZZ01000159">
    <property type="protein sequence ID" value="GCC27278.1"/>
    <property type="molecule type" value="Genomic_DNA"/>
</dbReference>
<dbReference type="OrthoDB" id="6270329at2759"/>
<dbReference type="SUPFAM" id="SSF57845">
    <property type="entry name" value="B-box zinc-binding domain"/>
    <property type="match status" value="1"/>
</dbReference>
<feature type="domain" description="B box-type" evidence="9">
    <location>
        <begin position="199"/>
        <end position="239"/>
    </location>
</feature>
<evidence type="ECO:0000256" key="6">
    <source>
        <dbReference type="PROSITE-ProRule" id="PRU00024"/>
    </source>
</evidence>
<keyword evidence="7" id="KW-0175">Coiled coil</keyword>
<dbReference type="InterPro" id="IPR001841">
    <property type="entry name" value="Znf_RING"/>
</dbReference>
<dbReference type="InterPro" id="IPR043136">
    <property type="entry name" value="B30.2/SPRY_sf"/>
</dbReference>
<evidence type="ECO:0000256" key="2">
    <source>
        <dbReference type="ARBA" id="ARBA00022723"/>
    </source>
</evidence>
<dbReference type="PROSITE" id="PS50188">
    <property type="entry name" value="B302_SPRY"/>
    <property type="match status" value="1"/>
</dbReference>
<dbReference type="InterPro" id="IPR000315">
    <property type="entry name" value="Znf_B-box"/>
</dbReference>
<dbReference type="PROSITE" id="PS00518">
    <property type="entry name" value="ZF_RING_1"/>
    <property type="match status" value="1"/>
</dbReference>
<dbReference type="InterPro" id="IPR017907">
    <property type="entry name" value="Znf_RING_CS"/>
</dbReference>
<accession>A0A401SA46</accession>
<dbReference type="STRING" id="137246.A0A401SA46"/>
<dbReference type="InterPro" id="IPR001870">
    <property type="entry name" value="B30.2/SPRY"/>
</dbReference>
<dbReference type="Pfam" id="PF13765">
    <property type="entry name" value="PRY"/>
    <property type="match status" value="1"/>
</dbReference>
<keyword evidence="3 6" id="KW-0863">Zinc-finger</keyword>
<dbReference type="InterPro" id="IPR013320">
    <property type="entry name" value="ConA-like_dom_sf"/>
</dbReference>
<dbReference type="Pfam" id="PF13445">
    <property type="entry name" value="zf-RING_UBOX"/>
    <property type="match status" value="1"/>
</dbReference>
<evidence type="ECO:0000256" key="3">
    <source>
        <dbReference type="ARBA" id="ARBA00022771"/>
    </source>
</evidence>
<dbReference type="Gene3D" id="3.30.40.10">
    <property type="entry name" value="Zinc/RING finger domain, C3HC4 (zinc finger)"/>
    <property type="match status" value="1"/>
</dbReference>
<dbReference type="Pfam" id="PF25600">
    <property type="entry name" value="TRIM_CC"/>
    <property type="match status" value="1"/>
</dbReference>
<dbReference type="SUPFAM" id="SSF49899">
    <property type="entry name" value="Concanavalin A-like lectins/glucanases"/>
    <property type="match status" value="1"/>
</dbReference>
<keyword evidence="5" id="KW-0391">Immunity</keyword>
<dbReference type="PANTHER" id="PTHR25465:SF10">
    <property type="entry name" value="TRIPARTITE MOTIF-CONTAINING PROTEIN 16-RELATED"/>
    <property type="match status" value="1"/>
</dbReference>
<dbReference type="GO" id="GO:0008270">
    <property type="term" value="F:zinc ion binding"/>
    <property type="evidence" value="ECO:0007669"/>
    <property type="project" value="UniProtKB-KW"/>
</dbReference>
<dbReference type="InterPro" id="IPR013083">
    <property type="entry name" value="Znf_RING/FYVE/PHD"/>
</dbReference>
<dbReference type="Gene3D" id="3.30.160.60">
    <property type="entry name" value="Classic Zinc Finger"/>
    <property type="match status" value="1"/>
</dbReference>
<proteinExistence type="predicted"/>
<dbReference type="InterPro" id="IPR003877">
    <property type="entry name" value="SPRY_dom"/>
</dbReference>
<dbReference type="OMA" id="SAWHSGV"/>
<keyword evidence="2" id="KW-0479">Metal-binding</keyword>
<dbReference type="GO" id="GO:0045087">
    <property type="term" value="P:innate immune response"/>
    <property type="evidence" value="ECO:0007669"/>
    <property type="project" value="UniProtKB-KW"/>
</dbReference>
<dbReference type="PRINTS" id="PR01407">
    <property type="entry name" value="BUTYPHLNCDUF"/>
</dbReference>
<dbReference type="Gene3D" id="2.60.120.920">
    <property type="match status" value="1"/>
</dbReference>
<evidence type="ECO:0000313" key="11">
    <source>
        <dbReference type="EMBL" id="GCC27278.1"/>
    </source>
</evidence>
<comment type="caution">
    <text evidence="11">The sequence shown here is derived from an EMBL/GenBank/DDBJ whole genome shotgun (WGS) entry which is preliminary data.</text>
</comment>
<evidence type="ECO:0000259" key="9">
    <source>
        <dbReference type="PROSITE" id="PS50119"/>
    </source>
</evidence>
<name>A0A401SA46_CHIPU</name>
<organism evidence="11 12">
    <name type="scientific">Chiloscyllium punctatum</name>
    <name type="common">Brownbanded bambooshark</name>
    <name type="synonym">Hemiscyllium punctatum</name>
    <dbReference type="NCBI Taxonomy" id="137246"/>
    <lineage>
        <taxon>Eukaryota</taxon>
        <taxon>Metazoa</taxon>
        <taxon>Chordata</taxon>
        <taxon>Craniata</taxon>
        <taxon>Vertebrata</taxon>
        <taxon>Chondrichthyes</taxon>
        <taxon>Elasmobranchii</taxon>
        <taxon>Galeomorphii</taxon>
        <taxon>Galeoidea</taxon>
        <taxon>Orectolobiformes</taxon>
        <taxon>Hemiscylliidae</taxon>
        <taxon>Chiloscyllium</taxon>
    </lineage>
</organism>